<dbReference type="Proteomes" id="UP000684084">
    <property type="component" value="Unassembled WGS sequence"/>
</dbReference>
<evidence type="ECO:0000313" key="2">
    <source>
        <dbReference type="Proteomes" id="UP000684084"/>
    </source>
</evidence>
<evidence type="ECO:0000313" key="1">
    <source>
        <dbReference type="EMBL" id="CAB5360530.1"/>
    </source>
</evidence>
<dbReference type="EMBL" id="CAGKOT010000015">
    <property type="protein sequence ID" value="CAB5360530.1"/>
    <property type="molecule type" value="Genomic_DNA"/>
</dbReference>
<reference evidence="1" key="1">
    <citation type="submission" date="2020-05" db="EMBL/GenBank/DDBJ databases">
        <authorList>
            <person name="Rincon C."/>
            <person name="Sanders R I."/>
            <person name="Robbins C."/>
            <person name="Chaturvedi A."/>
        </authorList>
    </citation>
    <scope>NUCLEOTIDE SEQUENCE</scope>
    <source>
        <strain evidence="1">CHB12</strain>
    </source>
</reference>
<dbReference type="OrthoDB" id="2392450at2759"/>
<organism evidence="1 2">
    <name type="scientific">Rhizophagus irregularis</name>
    <dbReference type="NCBI Taxonomy" id="588596"/>
    <lineage>
        <taxon>Eukaryota</taxon>
        <taxon>Fungi</taxon>
        <taxon>Fungi incertae sedis</taxon>
        <taxon>Mucoromycota</taxon>
        <taxon>Glomeromycotina</taxon>
        <taxon>Glomeromycetes</taxon>
        <taxon>Glomerales</taxon>
        <taxon>Glomeraceae</taxon>
        <taxon>Rhizophagus</taxon>
    </lineage>
</organism>
<sequence>MFSFRWSLVEIFCLYFSLQMFGNLRFCLEGQKMCGSSALQQGISAFLSVLKRRLVCLIFFDLGFWFPSAFDFGLECQVTLISDCYYG</sequence>
<dbReference type="AlphaFoldDB" id="A0A915Z2Y7"/>
<proteinExistence type="predicted"/>
<comment type="caution">
    <text evidence="1">The sequence shown here is derived from an EMBL/GenBank/DDBJ whole genome shotgun (WGS) entry which is preliminary data.</text>
</comment>
<name>A0A915Z2Y7_9GLOM</name>
<gene>
    <name evidence="1" type="ORF">CHRIB12_LOCUS8231</name>
</gene>
<protein>
    <submittedName>
        <fullName evidence="1">Uncharacterized protein</fullName>
    </submittedName>
</protein>
<accession>A0A915Z2Y7</accession>